<evidence type="ECO:0000313" key="2">
    <source>
        <dbReference type="EMBL" id="KAG2624684.1"/>
    </source>
</evidence>
<gene>
    <name evidence="2" type="ORF">PVAP13_3KG362327</name>
</gene>
<evidence type="ECO:0000256" key="1">
    <source>
        <dbReference type="SAM" id="MobiDB-lite"/>
    </source>
</evidence>
<dbReference type="EMBL" id="CM029041">
    <property type="protein sequence ID" value="KAG2624684.1"/>
    <property type="molecule type" value="Genomic_DNA"/>
</dbReference>
<feature type="region of interest" description="Disordered" evidence="1">
    <location>
        <begin position="160"/>
        <end position="185"/>
    </location>
</feature>
<dbReference type="AlphaFoldDB" id="A0A8T0UUR9"/>
<protein>
    <submittedName>
        <fullName evidence="2">Uncharacterized protein</fullName>
    </submittedName>
</protein>
<organism evidence="2 3">
    <name type="scientific">Panicum virgatum</name>
    <name type="common">Blackwell switchgrass</name>
    <dbReference type="NCBI Taxonomy" id="38727"/>
    <lineage>
        <taxon>Eukaryota</taxon>
        <taxon>Viridiplantae</taxon>
        <taxon>Streptophyta</taxon>
        <taxon>Embryophyta</taxon>
        <taxon>Tracheophyta</taxon>
        <taxon>Spermatophyta</taxon>
        <taxon>Magnoliopsida</taxon>
        <taxon>Liliopsida</taxon>
        <taxon>Poales</taxon>
        <taxon>Poaceae</taxon>
        <taxon>PACMAD clade</taxon>
        <taxon>Panicoideae</taxon>
        <taxon>Panicodae</taxon>
        <taxon>Paniceae</taxon>
        <taxon>Panicinae</taxon>
        <taxon>Panicum</taxon>
        <taxon>Panicum sect. Hiantes</taxon>
    </lineage>
</organism>
<name>A0A8T0UUR9_PANVG</name>
<accession>A0A8T0UUR9</accession>
<proteinExistence type="predicted"/>
<keyword evidence="3" id="KW-1185">Reference proteome</keyword>
<sequence>MLKDIPRIEQNAKRQMTSNEVVGDVGAVKLSKFENIINAVEEIGVEKLTMVENIIDIVEEDIDIKKHTEDMKNDVSEELEAQEIEIVVSVMEPMPMIAVESKSEDCELRNEDASLYSHNVSEGDERSRLQEGQQEEEIGAMEEAKVADKVVNDIEYATNGEENMKPDGEEVGVIGSRGQDGGKLDEKKETKVSIFIVEAAEQEDKLDHFEKDNGELSYRKEASDDIVVVGGEETQEKSIEKAVDMPINKDINGQSIKEVSLGSADYMFEDSLGIERNDEGRTTTNEVVEVIGVEKPLEFKNIVDVVEDVGVKKHKEVQNIVTVVGGIDIEKHTEVVKDDASGKTGNAGYRIC</sequence>
<reference evidence="2" key="1">
    <citation type="submission" date="2020-05" db="EMBL/GenBank/DDBJ databases">
        <title>WGS assembly of Panicum virgatum.</title>
        <authorList>
            <person name="Lovell J.T."/>
            <person name="Jenkins J."/>
            <person name="Shu S."/>
            <person name="Juenger T.E."/>
            <person name="Schmutz J."/>
        </authorList>
    </citation>
    <scope>NUCLEOTIDE SEQUENCE</scope>
    <source>
        <strain evidence="2">AP13</strain>
    </source>
</reference>
<dbReference type="Proteomes" id="UP000823388">
    <property type="component" value="Chromosome 3K"/>
</dbReference>
<comment type="caution">
    <text evidence="2">The sequence shown here is derived from an EMBL/GenBank/DDBJ whole genome shotgun (WGS) entry which is preliminary data.</text>
</comment>
<evidence type="ECO:0000313" key="3">
    <source>
        <dbReference type="Proteomes" id="UP000823388"/>
    </source>
</evidence>